<dbReference type="GO" id="GO:0005886">
    <property type="term" value="C:plasma membrane"/>
    <property type="evidence" value="ECO:0007669"/>
    <property type="project" value="UniProtKB-SubCell"/>
</dbReference>
<evidence type="ECO:0000313" key="14">
    <source>
        <dbReference type="EMBL" id="KOO37756.1"/>
    </source>
</evidence>
<dbReference type="InterPro" id="IPR003838">
    <property type="entry name" value="ABC3_permease_C"/>
</dbReference>
<dbReference type="InterPro" id="IPR040690">
    <property type="entry name" value="FtsX_ECD"/>
</dbReference>
<evidence type="ECO:0000256" key="7">
    <source>
        <dbReference type="ARBA" id="ARBA00022989"/>
    </source>
</evidence>
<dbReference type="GO" id="GO:0051301">
    <property type="term" value="P:cell division"/>
    <property type="evidence" value="ECO:0007669"/>
    <property type="project" value="UniProtKB-KW"/>
</dbReference>
<keyword evidence="4 10" id="KW-1003">Cell membrane</keyword>
<evidence type="ECO:0000256" key="5">
    <source>
        <dbReference type="ARBA" id="ARBA00022618"/>
    </source>
</evidence>
<dbReference type="Pfam" id="PF18075">
    <property type="entry name" value="FtsX_ECD"/>
    <property type="match status" value="1"/>
</dbReference>
<protein>
    <recommendedName>
        <fullName evidence="3 10">Cell division protein FtsX</fullName>
    </recommendedName>
</protein>
<dbReference type="RefSeq" id="WP_053430286.1">
    <property type="nucleotide sequence ID" value="NZ_LILD02000070.1"/>
</dbReference>
<keyword evidence="9 10" id="KW-0131">Cell cycle</keyword>
<feature type="domain" description="ABC3 transporter permease C-terminal" evidence="12">
    <location>
        <begin position="176"/>
        <end position="288"/>
    </location>
</feature>
<proteinExistence type="inferred from homology"/>
<dbReference type="Pfam" id="PF02687">
    <property type="entry name" value="FtsX"/>
    <property type="match status" value="1"/>
</dbReference>
<dbReference type="PANTHER" id="PTHR47755:SF1">
    <property type="entry name" value="CELL DIVISION PROTEIN FTSX"/>
    <property type="match status" value="1"/>
</dbReference>
<evidence type="ECO:0000256" key="8">
    <source>
        <dbReference type="ARBA" id="ARBA00023136"/>
    </source>
</evidence>
<keyword evidence="5 10" id="KW-0132">Cell division</keyword>
<keyword evidence="7 11" id="KW-1133">Transmembrane helix</keyword>
<feature type="transmembrane region" description="Helical" evidence="11">
    <location>
        <begin position="175"/>
        <end position="198"/>
    </location>
</feature>
<evidence type="ECO:0000259" key="13">
    <source>
        <dbReference type="Pfam" id="PF18075"/>
    </source>
</evidence>
<feature type="transmembrane region" description="Helical" evidence="11">
    <location>
        <begin position="268"/>
        <end position="289"/>
    </location>
</feature>
<comment type="similarity">
    <text evidence="2 10">Belongs to the ABC-4 integral membrane protein family. FtsX subfamily.</text>
</comment>
<evidence type="ECO:0000259" key="12">
    <source>
        <dbReference type="Pfam" id="PF02687"/>
    </source>
</evidence>
<evidence type="ECO:0000256" key="3">
    <source>
        <dbReference type="ARBA" id="ARBA00021907"/>
    </source>
</evidence>
<dbReference type="InterPro" id="IPR058204">
    <property type="entry name" value="FtsX_firmicutes-type"/>
</dbReference>
<evidence type="ECO:0000256" key="4">
    <source>
        <dbReference type="ARBA" id="ARBA00022475"/>
    </source>
</evidence>
<evidence type="ECO:0000256" key="10">
    <source>
        <dbReference type="PIRNR" id="PIRNR003097"/>
    </source>
</evidence>
<evidence type="ECO:0000256" key="9">
    <source>
        <dbReference type="ARBA" id="ARBA00023306"/>
    </source>
</evidence>
<sequence>MKFRTLSRHVREGTKNLGRNGWMTFASISAVAVMLFVVGAFILMIMNMNQVATTVEDDVEINVYIELTADKTQQEALEAEIQTIPNIESVTYVSRDEGLDQLIGSLDEETAPVFESLREENPLNDKFVVRATNPQLTEQIADQIEAMNHVDSVRFGREVVNRLFTITNFVRTGGLVLIIGMMLTSMFLISNTIKLTIFARKREIQIMKLVGATNGFIRWPFFIEGILLGVIGALIPIAILWGGYYYVYNNFGGQVQSFLFSLTPVTPSILQVAVVLVAVGAFIGMWGSVMSVRKFLKV</sequence>
<gene>
    <name evidence="14" type="ORF">AMD02_02035</name>
</gene>
<dbReference type="NCBIfam" id="NF038347">
    <property type="entry name" value="FtsX_Gpos"/>
    <property type="match status" value="1"/>
</dbReference>
<evidence type="ECO:0000256" key="6">
    <source>
        <dbReference type="ARBA" id="ARBA00022692"/>
    </source>
</evidence>
<keyword evidence="6 11" id="KW-0812">Transmembrane</keyword>
<accession>A0A0M0KG08</accession>
<comment type="caution">
    <text evidence="14">The sequence shown here is derived from an EMBL/GenBank/DDBJ whole genome shotgun (WGS) entry which is preliminary data.</text>
</comment>
<dbReference type="PATRIC" id="fig|136160.3.peg.613"/>
<dbReference type="Gene3D" id="3.30.70.3040">
    <property type="match status" value="1"/>
</dbReference>
<comment type="function">
    <text evidence="10">Part of the ABC transporter FtsEX involved in asymmetric cellular division facilitating the initiation of sporulation.</text>
</comment>
<evidence type="ECO:0000256" key="2">
    <source>
        <dbReference type="ARBA" id="ARBA00007379"/>
    </source>
</evidence>
<reference evidence="14" key="1">
    <citation type="submission" date="2015-08" db="EMBL/GenBank/DDBJ databases">
        <title>Complete DNA Sequence of Pseudomonas syringae pv. actinidiae, the Causal Agent of Kiwifruit Canker Disease.</title>
        <authorList>
            <person name="Rikkerink E.H.A."/>
            <person name="Fineran P.C."/>
        </authorList>
    </citation>
    <scope>NUCLEOTIDE SEQUENCE</scope>
    <source>
        <strain evidence="14">DSM 13666</strain>
    </source>
</reference>
<evidence type="ECO:0000256" key="11">
    <source>
        <dbReference type="SAM" id="Phobius"/>
    </source>
</evidence>
<dbReference type="EMBL" id="LILD01000001">
    <property type="protein sequence ID" value="KOO37756.1"/>
    <property type="molecule type" value="Genomic_DNA"/>
</dbReference>
<dbReference type="AlphaFoldDB" id="A0A0M0KG08"/>
<dbReference type="InterPro" id="IPR004513">
    <property type="entry name" value="FtsX"/>
</dbReference>
<name>A0A0M0KG08_ALKHA</name>
<feature type="transmembrane region" description="Helical" evidence="11">
    <location>
        <begin position="219"/>
        <end position="248"/>
    </location>
</feature>
<feature type="transmembrane region" description="Helical" evidence="11">
    <location>
        <begin position="21"/>
        <end position="46"/>
    </location>
</feature>
<dbReference type="PIRSF" id="PIRSF003097">
    <property type="entry name" value="FtsX"/>
    <property type="match status" value="1"/>
</dbReference>
<feature type="domain" description="FtsX extracellular" evidence="13">
    <location>
        <begin position="59"/>
        <end position="153"/>
    </location>
</feature>
<organism evidence="14">
    <name type="scientific">Halalkalibacterium halodurans</name>
    <name type="common">Bacillus halodurans</name>
    <dbReference type="NCBI Taxonomy" id="86665"/>
    <lineage>
        <taxon>Bacteria</taxon>
        <taxon>Bacillati</taxon>
        <taxon>Bacillota</taxon>
        <taxon>Bacilli</taxon>
        <taxon>Bacillales</taxon>
        <taxon>Bacillaceae</taxon>
        <taxon>Halalkalibacterium (ex Joshi et al. 2022)</taxon>
    </lineage>
</organism>
<evidence type="ECO:0000256" key="1">
    <source>
        <dbReference type="ARBA" id="ARBA00004651"/>
    </source>
</evidence>
<dbReference type="PANTHER" id="PTHR47755">
    <property type="entry name" value="CELL DIVISION PROTEIN FTSX"/>
    <property type="match status" value="1"/>
</dbReference>
<keyword evidence="8 10" id="KW-0472">Membrane</keyword>
<comment type="subcellular location">
    <subcellularLocation>
        <location evidence="1">Cell membrane</location>
        <topology evidence="1">Multi-pass membrane protein</topology>
    </subcellularLocation>
</comment>